<dbReference type="KEGG" id="eli:ELI_06240"/>
<dbReference type="EMBL" id="CP000157">
    <property type="protein sequence ID" value="ABC63340.1"/>
    <property type="molecule type" value="Genomic_DNA"/>
</dbReference>
<sequence>MNQFDTVQIIALLGWLVLAGGALASYRLSWKSGLRLALIWATIFLSVYLFISLVT</sequence>
<name>Q2NAF1_ERYLH</name>
<evidence type="ECO:0000313" key="2">
    <source>
        <dbReference type="EMBL" id="ABC63340.1"/>
    </source>
</evidence>
<dbReference type="Proteomes" id="UP000008808">
    <property type="component" value="Chromosome"/>
</dbReference>
<feature type="transmembrane region" description="Helical" evidence="1">
    <location>
        <begin position="36"/>
        <end position="54"/>
    </location>
</feature>
<gene>
    <name evidence="2" type="ordered locus">ELI_06240</name>
</gene>
<organism evidence="2 3">
    <name type="scientific">Erythrobacter litoralis (strain HTCC2594)</name>
    <dbReference type="NCBI Taxonomy" id="314225"/>
    <lineage>
        <taxon>Bacteria</taxon>
        <taxon>Pseudomonadati</taxon>
        <taxon>Pseudomonadota</taxon>
        <taxon>Alphaproteobacteria</taxon>
        <taxon>Sphingomonadales</taxon>
        <taxon>Erythrobacteraceae</taxon>
        <taxon>Erythrobacter/Porphyrobacter group</taxon>
        <taxon>Erythrobacter</taxon>
    </lineage>
</organism>
<evidence type="ECO:0000313" key="3">
    <source>
        <dbReference type="Proteomes" id="UP000008808"/>
    </source>
</evidence>
<feature type="transmembrane region" description="Helical" evidence="1">
    <location>
        <begin position="6"/>
        <end position="24"/>
    </location>
</feature>
<dbReference type="AlphaFoldDB" id="Q2NAF1"/>
<accession>Q2NAF1</accession>
<reference evidence="3" key="1">
    <citation type="journal article" date="2009" name="J. Bacteriol.">
        <title>Complete genome sequence of Erythrobacter litoralis HTCC2594.</title>
        <authorList>
            <person name="Oh H.M."/>
            <person name="Giovannoni S.J."/>
            <person name="Ferriera S."/>
            <person name="Johnson J."/>
            <person name="Cho J.C."/>
        </authorList>
    </citation>
    <scope>NUCLEOTIDE SEQUENCE [LARGE SCALE GENOMIC DNA]</scope>
    <source>
        <strain evidence="3">HTCC2594</strain>
    </source>
</reference>
<keyword evidence="3" id="KW-1185">Reference proteome</keyword>
<protein>
    <submittedName>
        <fullName evidence="2">Uncharacterized protein</fullName>
    </submittedName>
</protein>
<keyword evidence="1" id="KW-0472">Membrane</keyword>
<keyword evidence="1" id="KW-0812">Transmembrane</keyword>
<dbReference type="RefSeq" id="WP_011414176.1">
    <property type="nucleotide sequence ID" value="NC_007722.1"/>
</dbReference>
<dbReference type="HOGENOM" id="CLU_3025264_0_0_5"/>
<evidence type="ECO:0000256" key="1">
    <source>
        <dbReference type="SAM" id="Phobius"/>
    </source>
</evidence>
<proteinExistence type="predicted"/>
<dbReference type="STRING" id="314225.ELI_06240"/>
<keyword evidence="1" id="KW-1133">Transmembrane helix</keyword>